<dbReference type="Gene3D" id="2.10.25.10">
    <property type="entry name" value="Laminin"/>
    <property type="match status" value="4"/>
</dbReference>
<dbReference type="AlphaFoldDB" id="A0A7R9QSK7"/>
<name>A0A7R9QSK7_9ACAR</name>
<keyword evidence="1" id="KW-0646">Protease inhibitor</keyword>
<sequence length="235" mass="24705">MNTGSDCCGPNEAVYSPTPACPYTCQNLHQIHCFAIIGEASCQCTNGTIRDTASGKCVPQSRCPKITTHECPANQTYAQTMSACPPTCTNPNGPICDAIIDKAGCVCISETVRDTVNNAVSSPTPACPYTCQNLHHIHCFALEDVASCQCITGTIRDTTSGQCVPQSQCPKLTTQPTCPANQIYAQTMSACPPTCANPNGPLCQAIIVKPGCVCIPGTVRETTNNVCIKPGDCPK</sequence>
<feature type="domain" description="TIL" evidence="3">
    <location>
        <begin position="178"/>
        <end position="233"/>
    </location>
</feature>
<dbReference type="Proteomes" id="UP000728032">
    <property type="component" value="Unassembled WGS sequence"/>
</dbReference>
<dbReference type="EMBL" id="OC926363">
    <property type="protein sequence ID" value="CAD7656677.1"/>
    <property type="molecule type" value="Genomic_DNA"/>
</dbReference>
<evidence type="ECO:0000256" key="1">
    <source>
        <dbReference type="ARBA" id="ARBA00022690"/>
    </source>
</evidence>
<dbReference type="PANTHER" id="PTHR23259">
    <property type="entry name" value="RIDDLE"/>
    <property type="match status" value="1"/>
</dbReference>
<evidence type="ECO:0000313" key="4">
    <source>
        <dbReference type="EMBL" id="CAD7656677.1"/>
    </source>
</evidence>
<evidence type="ECO:0000256" key="2">
    <source>
        <dbReference type="ARBA" id="ARBA00023157"/>
    </source>
</evidence>
<gene>
    <name evidence="4" type="ORF">ONB1V03_LOCUS13313</name>
</gene>
<feature type="domain" description="TIL" evidence="3">
    <location>
        <begin position="71"/>
        <end position="120"/>
    </location>
</feature>
<feature type="domain" description="TIL" evidence="3">
    <location>
        <begin position="8"/>
        <end position="63"/>
    </location>
</feature>
<dbReference type="Pfam" id="PF01826">
    <property type="entry name" value="TIL"/>
    <property type="match status" value="3"/>
</dbReference>
<dbReference type="InterPro" id="IPR036084">
    <property type="entry name" value="Ser_inhib-like_sf"/>
</dbReference>
<dbReference type="EMBL" id="CAJPVJ010011538">
    <property type="protein sequence ID" value="CAG2173864.1"/>
    <property type="molecule type" value="Genomic_DNA"/>
</dbReference>
<dbReference type="OrthoDB" id="6781148at2759"/>
<dbReference type="PANTHER" id="PTHR23259:SF70">
    <property type="entry name" value="ACCESSORY GLAND PROTEIN ACP62F-RELATED"/>
    <property type="match status" value="1"/>
</dbReference>
<keyword evidence="5" id="KW-1185">Reference proteome</keyword>
<protein>
    <recommendedName>
        <fullName evidence="3">TIL domain-containing protein</fullName>
    </recommendedName>
</protein>
<dbReference type="InterPro" id="IPR051368">
    <property type="entry name" value="SerProtInhib-TIL_Domain"/>
</dbReference>
<organism evidence="4">
    <name type="scientific">Oppiella nova</name>
    <dbReference type="NCBI Taxonomy" id="334625"/>
    <lineage>
        <taxon>Eukaryota</taxon>
        <taxon>Metazoa</taxon>
        <taxon>Ecdysozoa</taxon>
        <taxon>Arthropoda</taxon>
        <taxon>Chelicerata</taxon>
        <taxon>Arachnida</taxon>
        <taxon>Acari</taxon>
        <taxon>Acariformes</taxon>
        <taxon>Sarcoptiformes</taxon>
        <taxon>Oribatida</taxon>
        <taxon>Brachypylina</taxon>
        <taxon>Oppioidea</taxon>
        <taxon>Oppiidae</taxon>
        <taxon>Oppiella</taxon>
    </lineage>
</organism>
<dbReference type="SUPFAM" id="SSF57567">
    <property type="entry name" value="Serine protease inhibitors"/>
    <property type="match status" value="4"/>
</dbReference>
<dbReference type="CDD" id="cd19941">
    <property type="entry name" value="TIL"/>
    <property type="match status" value="2"/>
</dbReference>
<evidence type="ECO:0000313" key="5">
    <source>
        <dbReference type="Proteomes" id="UP000728032"/>
    </source>
</evidence>
<reference evidence="4" key="1">
    <citation type="submission" date="2020-11" db="EMBL/GenBank/DDBJ databases">
        <authorList>
            <person name="Tran Van P."/>
        </authorList>
    </citation>
    <scope>NUCLEOTIDE SEQUENCE</scope>
</reference>
<proteinExistence type="predicted"/>
<evidence type="ECO:0000259" key="3">
    <source>
        <dbReference type="Pfam" id="PF01826"/>
    </source>
</evidence>
<accession>A0A7R9QSK7</accession>
<dbReference type="GO" id="GO:0030414">
    <property type="term" value="F:peptidase inhibitor activity"/>
    <property type="evidence" value="ECO:0007669"/>
    <property type="project" value="UniProtKB-KW"/>
</dbReference>
<keyword evidence="2" id="KW-1015">Disulfide bond</keyword>
<dbReference type="InterPro" id="IPR002919">
    <property type="entry name" value="TIL_dom"/>
</dbReference>